<evidence type="ECO:0000256" key="4">
    <source>
        <dbReference type="ARBA" id="ARBA00022989"/>
    </source>
</evidence>
<keyword evidence="3 6" id="KW-0812">Transmembrane</keyword>
<dbReference type="PIRSF" id="PIRSF006324">
    <property type="entry name" value="LeuE"/>
    <property type="match status" value="1"/>
</dbReference>
<accession>A0A840MH94</accession>
<dbReference type="InterPro" id="IPR001123">
    <property type="entry name" value="LeuE-type"/>
</dbReference>
<keyword evidence="5 6" id="KW-0472">Membrane</keyword>
<organism evidence="7 8">
    <name type="scientific">Chitinivorax tropicus</name>
    <dbReference type="NCBI Taxonomy" id="714531"/>
    <lineage>
        <taxon>Bacteria</taxon>
        <taxon>Pseudomonadati</taxon>
        <taxon>Pseudomonadota</taxon>
        <taxon>Betaproteobacteria</taxon>
        <taxon>Chitinivorax</taxon>
    </lineage>
</organism>
<feature type="transmembrane region" description="Helical" evidence="6">
    <location>
        <begin position="193"/>
        <end position="212"/>
    </location>
</feature>
<evidence type="ECO:0000256" key="2">
    <source>
        <dbReference type="ARBA" id="ARBA00022475"/>
    </source>
</evidence>
<evidence type="ECO:0000256" key="1">
    <source>
        <dbReference type="ARBA" id="ARBA00004651"/>
    </source>
</evidence>
<evidence type="ECO:0000256" key="5">
    <source>
        <dbReference type="ARBA" id="ARBA00023136"/>
    </source>
</evidence>
<dbReference type="EMBL" id="JACHHY010000001">
    <property type="protein sequence ID" value="MBB5016895.1"/>
    <property type="molecule type" value="Genomic_DNA"/>
</dbReference>
<evidence type="ECO:0000313" key="8">
    <source>
        <dbReference type="Proteomes" id="UP000575898"/>
    </source>
</evidence>
<gene>
    <name evidence="7" type="ORF">HNQ59_000157</name>
</gene>
<feature type="transmembrane region" description="Helical" evidence="6">
    <location>
        <begin position="12"/>
        <end position="36"/>
    </location>
</feature>
<sequence>MMPIDVALLPTFLLACLALVVIPGPDMALITAYTVAQGRRAGLLCTAGIALAGVMLAALVASGLGGVLQVMPAWVAIIKAIGAIYLLCLGIQSLYGAWRPTSVKGAGLPTAPQGNGWAILMRGCLGNLTNPKALLFFSLFLPQFVVPGHAALPLQLISWGVLLTALAAIFNVLLVCLLASIRQRWQMPRQASRLGDGVLGVVFVGLAARLALPRIN</sequence>
<keyword evidence="8" id="KW-1185">Reference proteome</keyword>
<reference evidence="7 8" key="1">
    <citation type="submission" date="2020-08" db="EMBL/GenBank/DDBJ databases">
        <title>Genomic Encyclopedia of Type Strains, Phase IV (KMG-IV): sequencing the most valuable type-strain genomes for metagenomic binning, comparative biology and taxonomic classification.</title>
        <authorList>
            <person name="Goeker M."/>
        </authorList>
    </citation>
    <scope>NUCLEOTIDE SEQUENCE [LARGE SCALE GENOMIC DNA]</scope>
    <source>
        <strain evidence="7 8">DSM 27165</strain>
    </source>
</reference>
<dbReference type="Proteomes" id="UP000575898">
    <property type="component" value="Unassembled WGS sequence"/>
</dbReference>
<feature type="transmembrane region" description="Helical" evidence="6">
    <location>
        <begin position="133"/>
        <end position="150"/>
    </location>
</feature>
<comment type="subcellular location">
    <subcellularLocation>
        <location evidence="1">Cell membrane</location>
        <topology evidence="1">Multi-pass membrane protein</topology>
    </subcellularLocation>
</comment>
<proteinExistence type="predicted"/>
<dbReference type="AlphaFoldDB" id="A0A840MH94"/>
<protein>
    <submittedName>
        <fullName evidence="7">Threonine/homoserine/homoserine lactone efflux protein</fullName>
    </submittedName>
</protein>
<evidence type="ECO:0000256" key="6">
    <source>
        <dbReference type="SAM" id="Phobius"/>
    </source>
</evidence>
<dbReference type="PANTHER" id="PTHR30086:SF20">
    <property type="entry name" value="ARGININE EXPORTER PROTEIN ARGO-RELATED"/>
    <property type="match status" value="1"/>
</dbReference>
<keyword evidence="4 6" id="KW-1133">Transmembrane helix</keyword>
<comment type="caution">
    <text evidence="7">The sequence shown here is derived from an EMBL/GenBank/DDBJ whole genome shotgun (WGS) entry which is preliminary data.</text>
</comment>
<dbReference type="PANTHER" id="PTHR30086">
    <property type="entry name" value="ARGININE EXPORTER PROTEIN ARGO"/>
    <property type="match status" value="1"/>
</dbReference>
<dbReference type="GO" id="GO:0005886">
    <property type="term" value="C:plasma membrane"/>
    <property type="evidence" value="ECO:0007669"/>
    <property type="project" value="UniProtKB-SubCell"/>
</dbReference>
<dbReference type="Pfam" id="PF01810">
    <property type="entry name" value="LysE"/>
    <property type="match status" value="1"/>
</dbReference>
<keyword evidence="2" id="KW-1003">Cell membrane</keyword>
<evidence type="ECO:0000313" key="7">
    <source>
        <dbReference type="EMBL" id="MBB5016895.1"/>
    </source>
</evidence>
<name>A0A840MH94_9PROT</name>
<feature type="transmembrane region" description="Helical" evidence="6">
    <location>
        <begin position="43"/>
        <end position="67"/>
    </location>
</feature>
<evidence type="ECO:0000256" key="3">
    <source>
        <dbReference type="ARBA" id="ARBA00022692"/>
    </source>
</evidence>
<feature type="transmembrane region" description="Helical" evidence="6">
    <location>
        <begin position="73"/>
        <end position="95"/>
    </location>
</feature>
<dbReference type="GO" id="GO:0015171">
    <property type="term" value="F:amino acid transmembrane transporter activity"/>
    <property type="evidence" value="ECO:0007669"/>
    <property type="project" value="TreeGrafter"/>
</dbReference>
<dbReference type="RefSeq" id="WP_184033820.1">
    <property type="nucleotide sequence ID" value="NZ_JACHHY010000001.1"/>
</dbReference>
<feature type="transmembrane region" description="Helical" evidence="6">
    <location>
        <begin position="156"/>
        <end position="181"/>
    </location>
</feature>